<dbReference type="EMBL" id="CP022048">
    <property type="protein sequence ID" value="ASE40935.1"/>
    <property type="molecule type" value="Genomic_DNA"/>
</dbReference>
<evidence type="ECO:0000313" key="2">
    <source>
        <dbReference type="EMBL" id="MDX2335536.1"/>
    </source>
</evidence>
<dbReference type="Proteomes" id="UP001272940">
    <property type="component" value="Unassembled WGS sequence"/>
</dbReference>
<name>A0A1Z3UCG0_BREVE</name>
<dbReference type="GeneID" id="34016514"/>
<dbReference type="RefSeq" id="WP_088582862.1">
    <property type="nucleotide sequence ID" value="NZ_CP022048.2"/>
</dbReference>
<proteinExistence type="predicted"/>
<organism evidence="1 3">
    <name type="scientific">Brevundimonas vesicularis</name>
    <name type="common">Pseudomonas vesicularis</name>
    <dbReference type="NCBI Taxonomy" id="41276"/>
    <lineage>
        <taxon>Bacteria</taxon>
        <taxon>Pseudomonadati</taxon>
        <taxon>Pseudomonadota</taxon>
        <taxon>Alphaproteobacteria</taxon>
        <taxon>Caulobacterales</taxon>
        <taxon>Caulobacteraceae</taxon>
        <taxon>Brevundimonas</taxon>
    </lineage>
</organism>
<dbReference type="KEGG" id="bvc:CEP68_16385"/>
<evidence type="ECO:0000313" key="1">
    <source>
        <dbReference type="EMBL" id="ASE40935.1"/>
    </source>
</evidence>
<dbReference type="EMBL" id="JAMYEC010000006">
    <property type="protein sequence ID" value="MDX2335536.1"/>
    <property type="molecule type" value="Genomic_DNA"/>
</dbReference>
<accession>A0A1Z3UCG0</accession>
<reference evidence="2" key="3">
    <citation type="submission" date="2022-06" db="EMBL/GenBank/DDBJ databases">
        <authorList>
            <person name="Hesketh-Best P.J."/>
            <person name="Koch M.J."/>
        </authorList>
    </citation>
    <scope>NUCLEOTIDE SEQUENCE</scope>
    <source>
        <strain evidence="2">PC206-O</strain>
    </source>
</reference>
<dbReference type="AlphaFoldDB" id="A0A1Z3UCG0"/>
<reference evidence="3" key="1">
    <citation type="submission" date="2017-06" db="EMBL/GenBank/DDBJ databases">
        <title>FDA dAtabase for Regulatory Grade micrObial Sequences (FDA-ARGOS): Supporting development and validation of Infectious Disease Dx tests.</title>
        <authorList>
            <person name="Minogue T."/>
            <person name="Wolcott M."/>
            <person name="Wasieloski L."/>
            <person name="Aguilar W."/>
            <person name="Moore D."/>
            <person name="Tallon L."/>
            <person name="Sadzewicz L."/>
            <person name="Sengamalay N."/>
            <person name="Ott S."/>
            <person name="Godinez A."/>
            <person name="Nagaraj S."/>
            <person name="Nadendla S."/>
            <person name="Geyer C."/>
            <person name="Sichtig H."/>
        </authorList>
    </citation>
    <scope>NUCLEOTIDE SEQUENCE [LARGE SCALE GENOMIC DNA]</scope>
    <source>
        <strain evidence="3">FDAARGOS_289</strain>
    </source>
</reference>
<evidence type="ECO:0000313" key="3">
    <source>
        <dbReference type="Proteomes" id="UP000197050"/>
    </source>
</evidence>
<reference evidence="1" key="2">
    <citation type="submission" date="2017-12" db="EMBL/GenBank/DDBJ databases">
        <title>FDA dAtabase for Regulatory Grade micrObial Sequences (FDA-ARGOS): Supporting development and validation of Infectious Disease Dx tests.</title>
        <authorList>
            <person name="Campos J."/>
            <person name="Goldberg B."/>
            <person name="Tallon L."/>
            <person name="Sadzewicz L."/>
            <person name="Sengamalay N."/>
            <person name="Ott S."/>
            <person name="Godinez A."/>
            <person name="Nagaraj S."/>
            <person name="Vavikolanu K."/>
            <person name="Vyas G."/>
            <person name="Nadendla S."/>
            <person name="Aluvathingal J."/>
            <person name="Geyer C."/>
            <person name="Nandy P."/>
            <person name="Hobson J."/>
            <person name="Sichtig H."/>
        </authorList>
    </citation>
    <scope>NUCLEOTIDE SEQUENCE</scope>
    <source>
        <strain evidence="1">FDAARGOS_289</strain>
    </source>
</reference>
<reference evidence="2 4" key="4">
    <citation type="journal article" date="2023" name="FEMS Microbes">
        <title>Whole genomes of deep-sea sponge-associated bacteria exhibit high novel natural product potential.</title>
        <authorList>
            <person name="Hesketh-Best P.J."/>
            <person name="January G.G."/>
            <person name="Koch M.J."/>
            <person name="Warburton P.J."/>
            <person name="Howell K.L."/>
            <person name="Upton M."/>
        </authorList>
    </citation>
    <scope>NUCLEOTIDE SEQUENCE [LARGE SCALE GENOMIC DNA]</scope>
    <source>
        <strain evidence="2 4">PC206-O</strain>
    </source>
</reference>
<sequence>MNDDDAYDLLFSTEDIERWKRRELPDDWLKQQTDILIARSRAQSAHFKKMLASANPATASRLKKPL</sequence>
<evidence type="ECO:0000313" key="4">
    <source>
        <dbReference type="Proteomes" id="UP001272940"/>
    </source>
</evidence>
<dbReference type="Proteomes" id="UP000197050">
    <property type="component" value="Chromosome"/>
</dbReference>
<keyword evidence="4" id="KW-1185">Reference proteome</keyword>
<gene>
    <name evidence="1" type="ORF">CEP68_16385</name>
    <name evidence="2" type="ORF">NJD11_11375</name>
</gene>
<protein>
    <submittedName>
        <fullName evidence="1">Uncharacterized protein</fullName>
    </submittedName>
</protein>